<evidence type="ECO:0000256" key="4">
    <source>
        <dbReference type="ARBA" id="ARBA00023239"/>
    </source>
</evidence>
<sequence>MMASGKCLCGAVAFEATPLPTMSACHCHTCRKWGGGPFMAVPCKNTSFSGDITRYSVTDRADRGFCPACGTHLFFYVKAADIYALPAGLFDDDPVPSLRAEYFIDQKPEYYCFAEQTKTLTGAEYFEKFS</sequence>
<name>A0A0M6ZLK0_9HYPH</name>
<keyword evidence="3" id="KW-0862">Zinc</keyword>
<evidence type="ECO:0000256" key="1">
    <source>
        <dbReference type="ARBA" id="ARBA00005495"/>
    </source>
</evidence>
<dbReference type="GO" id="GO:0016846">
    <property type="term" value="F:carbon-sulfur lyase activity"/>
    <property type="evidence" value="ECO:0007669"/>
    <property type="project" value="InterPro"/>
</dbReference>
<dbReference type="AlphaFoldDB" id="A0A0M6ZLK0"/>
<evidence type="ECO:0000313" key="6">
    <source>
        <dbReference type="EMBL" id="CTQ63645.1"/>
    </source>
</evidence>
<evidence type="ECO:0000256" key="2">
    <source>
        <dbReference type="ARBA" id="ARBA00022723"/>
    </source>
</evidence>
<evidence type="ECO:0000313" key="7">
    <source>
        <dbReference type="Proteomes" id="UP000053235"/>
    </source>
</evidence>
<keyword evidence="2" id="KW-0479">Metal-binding</keyword>
<dbReference type="InterPro" id="IPR006913">
    <property type="entry name" value="CENP-V/GFA"/>
</dbReference>
<dbReference type="PANTHER" id="PTHR33337:SF40">
    <property type="entry name" value="CENP-V_GFA DOMAIN-CONTAINING PROTEIN-RELATED"/>
    <property type="match status" value="1"/>
</dbReference>
<dbReference type="STRING" id="388408.LAX5112_00017"/>
<dbReference type="Pfam" id="PF04828">
    <property type="entry name" value="GFA"/>
    <property type="match status" value="1"/>
</dbReference>
<comment type="similarity">
    <text evidence="1">Belongs to the Gfa family.</text>
</comment>
<dbReference type="PANTHER" id="PTHR33337">
    <property type="entry name" value="GFA DOMAIN-CONTAINING PROTEIN"/>
    <property type="match status" value="1"/>
</dbReference>
<keyword evidence="4" id="KW-0456">Lyase</keyword>
<dbReference type="InterPro" id="IPR011057">
    <property type="entry name" value="Mss4-like_sf"/>
</dbReference>
<dbReference type="Gene3D" id="3.90.1590.10">
    <property type="entry name" value="glutathione-dependent formaldehyde- activating enzyme (gfa)"/>
    <property type="match status" value="1"/>
</dbReference>
<evidence type="ECO:0000256" key="3">
    <source>
        <dbReference type="ARBA" id="ARBA00022833"/>
    </source>
</evidence>
<dbReference type="GO" id="GO:0046872">
    <property type="term" value="F:metal ion binding"/>
    <property type="evidence" value="ECO:0007669"/>
    <property type="project" value="UniProtKB-KW"/>
</dbReference>
<dbReference type="EMBL" id="CXWD01000001">
    <property type="protein sequence ID" value="CTQ63645.1"/>
    <property type="molecule type" value="Genomic_DNA"/>
</dbReference>
<dbReference type="SUPFAM" id="SSF51316">
    <property type="entry name" value="Mss4-like"/>
    <property type="match status" value="1"/>
</dbReference>
<feature type="domain" description="CENP-V/GFA" evidence="5">
    <location>
        <begin position="3"/>
        <end position="112"/>
    </location>
</feature>
<dbReference type="RefSeq" id="WP_040450652.1">
    <property type="nucleotide sequence ID" value="NZ_CXWD01000001.1"/>
</dbReference>
<gene>
    <name evidence="6" type="ORF">LAX5112_00017</name>
</gene>
<dbReference type="OrthoDB" id="9807246at2"/>
<protein>
    <recommendedName>
        <fullName evidence="5">CENP-V/GFA domain-containing protein</fullName>
    </recommendedName>
</protein>
<organism evidence="6 7">
    <name type="scientific">Roseibium alexandrii</name>
    <dbReference type="NCBI Taxonomy" id="388408"/>
    <lineage>
        <taxon>Bacteria</taxon>
        <taxon>Pseudomonadati</taxon>
        <taxon>Pseudomonadota</taxon>
        <taxon>Alphaproteobacteria</taxon>
        <taxon>Hyphomicrobiales</taxon>
        <taxon>Stappiaceae</taxon>
        <taxon>Roseibium</taxon>
    </lineage>
</organism>
<dbReference type="Proteomes" id="UP000053235">
    <property type="component" value="Unassembled WGS sequence"/>
</dbReference>
<keyword evidence="7" id="KW-1185">Reference proteome</keyword>
<reference evidence="7" key="1">
    <citation type="submission" date="2015-07" db="EMBL/GenBank/DDBJ databases">
        <authorList>
            <person name="Rodrigo-Torres Lidia"/>
            <person name="Arahal R.David."/>
        </authorList>
    </citation>
    <scope>NUCLEOTIDE SEQUENCE [LARGE SCALE GENOMIC DNA]</scope>
    <source>
        <strain evidence="7">CECT 5112</strain>
    </source>
</reference>
<dbReference type="PROSITE" id="PS51891">
    <property type="entry name" value="CENP_V_GFA"/>
    <property type="match status" value="1"/>
</dbReference>
<evidence type="ECO:0000259" key="5">
    <source>
        <dbReference type="PROSITE" id="PS51891"/>
    </source>
</evidence>
<proteinExistence type="inferred from homology"/>
<accession>A0A0M6ZLK0</accession>